<accession>A0A2P5YLT6</accession>
<keyword evidence="1" id="KW-0863">Zinc-finger</keyword>
<dbReference type="PANTHER" id="PTHR31286:SF173">
    <property type="entry name" value="DUF4283 DOMAIN-CONTAINING PROTEIN"/>
    <property type="match status" value="1"/>
</dbReference>
<dbReference type="Proteomes" id="UP000239757">
    <property type="component" value="Unassembled WGS sequence"/>
</dbReference>
<name>A0A2P5YLT6_GOSBA</name>
<organism evidence="3 4">
    <name type="scientific">Gossypium barbadense</name>
    <name type="common">Sea Island cotton</name>
    <name type="synonym">Hibiscus barbadensis</name>
    <dbReference type="NCBI Taxonomy" id="3634"/>
    <lineage>
        <taxon>Eukaryota</taxon>
        <taxon>Viridiplantae</taxon>
        <taxon>Streptophyta</taxon>
        <taxon>Embryophyta</taxon>
        <taxon>Tracheophyta</taxon>
        <taxon>Spermatophyta</taxon>
        <taxon>Magnoliopsida</taxon>
        <taxon>eudicotyledons</taxon>
        <taxon>Gunneridae</taxon>
        <taxon>Pentapetalae</taxon>
        <taxon>rosids</taxon>
        <taxon>malvids</taxon>
        <taxon>Malvales</taxon>
        <taxon>Malvaceae</taxon>
        <taxon>Malvoideae</taxon>
        <taxon>Gossypium</taxon>
    </lineage>
</organism>
<reference evidence="3 4" key="1">
    <citation type="submission" date="2015-01" db="EMBL/GenBank/DDBJ databases">
        <title>Genome of allotetraploid Gossypium barbadense reveals genomic plasticity and fiber elongation in cotton evolution.</title>
        <authorList>
            <person name="Chen X."/>
            <person name="Liu X."/>
            <person name="Zhao B."/>
            <person name="Zheng H."/>
            <person name="Hu Y."/>
            <person name="Lu G."/>
            <person name="Yang C."/>
            <person name="Chen J."/>
            <person name="Shan C."/>
            <person name="Zhang L."/>
            <person name="Zhou Y."/>
            <person name="Wang L."/>
            <person name="Guo W."/>
            <person name="Bai Y."/>
            <person name="Ruan J."/>
            <person name="Shangguan X."/>
            <person name="Mao Y."/>
            <person name="Jiang J."/>
            <person name="Zhu Y."/>
            <person name="Lei J."/>
            <person name="Kang H."/>
            <person name="Chen S."/>
            <person name="He X."/>
            <person name="Wang R."/>
            <person name="Wang Y."/>
            <person name="Chen J."/>
            <person name="Wang L."/>
            <person name="Yu S."/>
            <person name="Wang B."/>
            <person name="Wei J."/>
            <person name="Song S."/>
            <person name="Lu X."/>
            <person name="Gao Z."/>
            <person name="Gu W."/>
            <person name="Deng X."/>
            <person name="Ma D."/>
            <person name="Wang S."/>
            <person name="Liang W."/>
            <person name="Fang L."/>
            <person name="Cai C."/>
            <person name="Zhu X."/>
            <person name="Zhou B."/>
            <person name="Zhang Y."/>
            <person name="Chen Z."/>
            <person name="Xu S."/>
            <person name="Zhu R."/>
            <person name="Wang S."/>
            <person name="Zhang T."/>
            <person name="Zhao G."/>
        </authorList>
    </citation>
    <scope>NUCLEOTIDE SEQUENCE [LARGE SCALE GENOMIC DNA]</scope>
    <source>
        <strain evidence="4">cv. Xinhai21</strain>
        <tissue evidence="3">Leaf</tissue>
    </source>
</reference>
<dbReference type="GO" id="GO:0008270">
    <property type="term" value="F:zinc ion binding"/>
    <property type="evidence" value="ECO:0007669"/>
    <property type="project" value="UniProtKB-KW"/>
</dbReference>
<evidence type="ECO:0000313" key="3">
    <source>
        <dbReference type="EMBL" id="PPS16567.1"/>
    </source>
</evidence>
<dbReference type="OrthoDB" id="1000479at2759"/>
<dbReference type="PROSITE" id="PS50158">
    <property type="entry name" value="ZF_CCHC"/>
    <property type="match status" value="1"/>
</dbReference>
<dbReference type="InterPro" id="IPR001878">
    <property type="entry name" value="Znf_CCHC"/>
</dbReference>
<gene>
    <name evidence="3" type="ORF">GOBAR_AA04016</name>
</gene>
<keyword evidence="1" id="KW-0862">Zinc</keyword>
<protein>
    <recommendedName>
        <fullName evidence="2">CCHC-type domain-containing protein</fullName>
    </recommendedName>
</protein>
<dbReference type="InterPro" id="IPR040256">
    <property type="entry name" value="At4g02000-like"/>
</dbReference>
<dbReference type="InterPro" id="IPR036875">
    <property type="entry name" value="Znf_CCHC_sf"/>
</dbReference>
<keyword evidence="1" id="KW-0479">Metal-binding</keyword>
<evidence type="ECO:0000256" key="1">
    <source>
        <dbReference type="PROSITE-ProRule" id="PRU00047"/>
    </source>
</evidence>
<evidence type="ECO:0000313" key="4">
    <source>
        <dbReference type="Proteomes" id="UP000239757"/>
    </source>
</evidence>
<dbReference type="PANTHER" id="PTHR31286">
    <property type="entry name" value="GLYCINE-RICH CELL WALL STRUCTURAL PROTEIN 1.8-LIKE"/>
    <property type="match status" value="1"/>
</dbReference>
<dbReference type="GO" id="GO:0003676">
    <property type="term" value="F:nucleic acid binding"/>
    <property type="evidence" value="ECO:0007669"/>
    <property type="project" value="InterPro"/>
</dbReference>
<dbReference type="AlphaFoldDB" id="A0A2P5YLT6"/>
<feature type="domain" description="CCHC-type" evidence="2">
    <location>
        <begin position="163"/>
        <end position="178"/>
    </location>
</feature>
<proteinExistence type="predicted"/>
<dbReference type="EMBL" id="KZ663017">
    <property type="protein sequence ID" value="PPS16567.1"/>
    <property type="molecule type" value="Genomic_DNA"/>
</dbReference>
<sequence>MLSFLQLFGNNRDGDPHPEYDRNIKKVRFNDHAVDVDEDRDLESQSVLSWKDKLVGAQSGESALDRSTPNVGCENDFELLEEDDAVDYNRALMQGSWVVYGQYLTVQPWTRHFSPPQPYPSIVLAWIRLPNLLGYLYKWKIIEAIGGLIRKVVKLDEAFPTVCFVCGKYGHVKGTCPSVAIEKNLAGLCGEPAVEMATPNEDRSDGEPFVSKKVLMESRSKKLPELNSTSNFVALKTEKEEEVKVFVKALSPYEVEGIALNLLEIRTFL</sequence>
<dbReference type="SUPFAM" id="SSF57756">
    <property type="entry name" value="Retrovirus zinc finger-like domains"/>
    <property type="match status" value="1"/>
</dbReference>
<evidence type="ECO:0000259" key="2">
    <source>
        <dbReference type="PROSITE" id="PS50158"/>
    </source>
</evidence>